<dbReference type="Pfam" id="PF01168">
    <property type="entry name" value="Ala_racemase_N"/>
    <property type="match status" value="1"/>
</dbReference>
<dbReference type="SMART" id="SM01119">
    <property type="entry name" value="D-ser_dehydrat"/>
    <property type="match status" value="1"/>
</dbReference>
<dbReference type="Pfam" id="PF14031">
    <property type="entry name" value="D-ser_dehydrat"/>
    <property type="match status" value="1"/>
</dbReference>
<gene>
    <name evidence="15" type="ORF">LHYA1_G007258</name>
</gene>
<dbReference type="InterPro" id="IPR001608">
    <property type="entry name" value="Ala_racemase_N"/>
</dbReference>
<evidence type="ECO:0000256" key="5">
    <source>
        <dbReference type="ARBA" id="ARBA00022723"/>
    </source>
</evidence>
<reference evidence="15 16" key="1">
    <citation type="submission" date="2018-05" db="EMBL/GenBank/DDBJ databases">
        <title>Genome sequencing and assembly of the regulated plant pathogen Lachnellula willkommii and related sister species for the development of diagnostic species identification markers.</title>
        <authorList>
            <person name="Giroux E."/>
            <person name="Bilodeau G."/>
        </authorList>
    </citation>
    <scope>NUCLEOTIDE SEQUENCE [LARGE SCALE GENOMIC DNA]</scope>
    <source>
        <strain evidence="15 16">CBS 185.66</strain>
    </source>
</reference>
<evidence type="ECO:0000256" key="1">
    <source>
        <dbReference type="ARBA" id="ARBA00001933"/>
    </source>
</evidence>
<dbReference type="GO" id="GO:0008721">
    <property type="term" value="F:D-serine ammonia-lyase activity"/>
    <property type="evidence" value="ECO:0007669"/>
    <property type="project" value="UniProtKB-EC"/>
</dbReference>
<evidence type="ECO:0000256" key="13">
    <source>
        <dbReference type="ARBA" id="ARBA00075219"/>
    </source>
</evidence>
<dbReference type="InterPro" id="IPR029066">
    <property type="entry name" value="PLP-binding_barrel"/>
</dbReference>
<dbReference type="GO" id="GO:0009636">
    <property type="term" value="P:response to toxic substance"/>
    <property type="evidence" value="ECO:0007669"/>
    <property type="project" value="UniProtKB-KW"/>
</dbReference>
<evidence type="ECO:0000256" key="8">
    <source>
        <dbReference type="ARBA" id="ARBA00023239"/>
    </source>
</evidence>
<evidence type="ECO:0000313" key="15">
    <source>
        <dbReference type="EMBL" id="TVY23930.1"/>
    </source>
</evidence>
<comment type="cofactor">
    <cofactor evidence="1">
        <name>pyridoxal 5'-phosphate</name>
        <dbReference type="ChEBI" id="CHEBI:597326"/>
    </cofactor>
</comment>
<evidence type="ECO:0000256" key="12">
    <source>
        <dbReference type="ARBA" id="ARBA00069616"/>
    </source>
</evidence>
<protein>
    <recommendedName>
        <fullName evidence="12">D-serine dehydratase</fullName>
        <ecNumber evidence="11">4.3.1.18</ecNumber>
    </recommendedName>
    <alternativeName>
        <fullName evidence="13">D-serine deaminase</fullName>
    </alternativeName>
</protein>
<name>A0A8H8QXF9_9HELO</name>
<evidence type="ECO:0000256" key="6">
    <source>
        <dbReference type="ARBA" id="ARBA00022833"/>
    </source>
</evidence>
<evidence type="ECO:0000256" key="4">
    <source>
        <dbReference type="ARBA" id="ARBA00022575"/>
    </source>
</evidence>
<dbReference type="PANTHER" id="PTHR28004">
    <property type="entry name" value="ZGC:162816-RELATED"/>
    <property type="match status" value="1"/>
</dbReference>
<evidence type="ECO:0000256" key="9">
    <source>
        <dbReference type="ARBA" id="ARBA00051198"/>
    </source>
</evidence>
<sequence>SIRYFVMATASLLPLPSKETLVKEFVGKSIKDVATPAAVLDLQKLKSNCSRMLEAVESLDCGWRAHIKTHKTTELTKLQVGDGPGPVNLIVSTIVEAENLLPLLLEYKSAGRVVNLLYSFPVTPSAVPRLTSIAAALGPHTLSLLIDHPTQFLSVSSIPTPTSLFIKIDMGGHRAGVTPNTESCSQLISSALALEATGTASLLGLYSHAGQSYAGDGQLVALDLLRQEFEALLLTSTSINFPTSTHHPLVLSVGATPTTTSIRNLLLPTISLPYSAAPSVAALKATILAIRNSGCSIEIHAGVYPTLDIQQLSTRALPSALLGWDDMALTIIAEVASLYPGRGAGGSTEALLGAGTLALGREPCKAYPGWGIVTPWNRQGVEMPREGPEKHAGWIVGRTSQEHGILTWGGEVGGEDVLTVGQKVRVWPNHACIAGVGYGWYLVVDGGDEIVDVWVRWRGW</sequence>
<evidence type="ECO:0000256" key="7">
    <source>
        <dbReference type="ARBA" id="ARBA00022898"/>
    </source>
</evidence>
<dbReference type="InterPro" id="IPR026956">
    <property type="entry name" value="D-ser_dehydrat-like_dom"/>
</dbReference>
<evidence type="ECO:0000256" key="2">
    <source>
        <dbReference type="ARBA" id="ARBA00001947"/>
    </source>
</evidence>
<keyword evidence="5" id="KW-0479">Metal-binding</keyword>
<keyword evidence="16" id="KW-1185">Reference proteome</keyword>
<dbReference type="GeneID" id="41987456"/>
<dbReference type="InterPro" id="IPR042208">
    <property type="entry name" value="D-ser_dehydrat-like_sf"/>
</dbReference>
<evidence type="ECO:0000256" key="10">
    <source>
        <dbReference type="ARBA" id="ARBA00055764"/>
    </source>
</evidence>
<keyword evidence="6" id="KW-0862">Zinc</keyword>
<evidence type="ECO:0000259" key="14">
    <source>
        <dbReference type="SMART" id="SM01119"/>
    </source>
</evidence>
<dbReference type="OrthoDB" id="20198at2759"/>
<keyword evidence="4" id="KW-0216">Detoxification</keyword>
<comment type="function">
    <text evidence="10">Catalyzes the conversion of D-serine to pyruvate and ammonia. May play a role in D-serine detoxification.</text>
</comment>
<keyword evidence="8" id="KW-0456">Lyase</keyword>
<accession>A0A8H8QXF9</accession>
<comment type="catalytic activity">
    <reaction evidence="9">
        <text>D-serine = pyruvate + NH4(+)</text>
        <dbReference type="Rhea" id="RHEA:13977"/>
        <dbReference type="ChEBI" id="CHEBI:15361"/>
        <dbReference type="ChEBI" id="CHEBI:28938"/>
        <dbReference type="ChEBI" id="CHEBI:35247"/>
        <dbReference type="EC" id="4.3.1.18"/>
    </reaction>
    <physiologicalReaction direction="left-to-right" evidence="9">
        <dbReference type="Rhea" id="RHEA:13978"/>
    </physiologicalReaction>
</comment>
<dbReference type="SUPFAM" id="SSF51419">
    <property type="entry name" value="PLP-binding barrel"/>
    <property type="match status" value="1"/>
</dbReference>
<evidence type="ECO:0000256" key="11">
    <source>
        <dbReference type="ARBA" id="ARBA00066349"/>
    </source>
</evidence>
<dbReference type="FunFam" id="3.20.20.10:FF:000016">
    <property type="entry name" value="D-serine dehydratase"/>
    <property type="match status" value="1"/>
</dbReference>
<dbReference type="Gene3D" id="2.40.37.20">
    <property type="entry name" value="D-serine dehydratase-like domain"/>
    <property type="match status" value="1"/>
</dbReference>
<dbReference type="GO" id="GO:0046872">
    <property type="term" value="F:metal ion binding"/>
    <property type="evidence" value="ECO:0007669"/>
    <property type="project" value="UniProtKB-KW"/>
</dbReference>
<organism evidence="15 16">
    <name type="scientific">Lachnellula hyalina</name>
    <dbReference type="NCBI Taxonomy" id="1316788"/>
    <lineage>
        <taxon>Eukaryota</taxon>
        <taxon>Fungi</taxon>
        <taxon>Dikarya</taxon>
        <taxon>Ascomycota</taxon>
        <taxon>Pezizomycotina</taxon>
        <taxon>Leotiomycetes</taxon>
        <taxon>Helotiales</taxon>
        <taxon>Lachnaceae</taxon>
        <taxon>Lachnellula</taxon>
    </lineage>
</organism>
<comment type="caution">
    <text evidence="15">The sequence shown here is derived from an EMBL/GenBank/DDBJ whole genome shotgun (WGS) entry which is preliminary data.</text>
</comment>
<comment type="cofactor">
    <cofactor evidence="2">
        <name>Zn(2+)</name>
        <dbReference type="ChEBI" id="CHEBI:29105"/>
    </cofactor>
</comment>
<evidence type="ECO:0000256" key="3">
    <source>
        <dbReference type="ARBA" id="ARBA00005323"/>
    </source>
</evidence>
<dbReference type="InterPro" id="IPR051466">
    <property type="entry name" value="D-amino_acid_metab_enzyme"/>
</dbReference>
<dbReference type="EC" id="4.3.1.18" evidence="11"/>
<dbReference type="GO" id="GO:0036088">
    <property type="term" value="P:D-serine catabolic process"/>
    <property type="evidence" value="ECO:0007669"/>
    <property type="project" value="TreeGrafter"/>
</dbReference>
<dbReference type="Proteomes" id="UP000431533">
    <property type="component" value="Unassembled WGS sequence"/>
</dbReference>
<keyword evidence="7" id="KW-0663">Pyridoxal phosphate</keyword>
<comment type="similarity">
    <text evidence="3">Belongs to the DSD1 family.</text>
</comment>
<dbReference type="Gene3D" id="3.20.20.10">
    <property type="entry name" value="Alanine racemase"/>
    <property type="match status" value="1"/>
</dbReference>
<dbReference type="AlphaFoldDB" id="A0A8H8QXF9"/>
<evidence type="ECO:0000313" key="16">
    <source>
        <dbReference type="Proteomes" id="UP000431533"/>
    </source>
</evidence>
<proteinExistence type="inferred from homology"/>
<feature type="domain" description="D-serine dehydratase-like" evidence="14">
    <location>
        <begin position="328"/>
        <end position="445"/>
    </location>
</feature>
<dbReference type="RefSeq" id="XP_031002718.1">
    <property type="nucleotide sequence ID" value="XM_031152188.1"/>
</dbReference>
<feature type="non-terminal residue" evidence="15">
    <location>
        <position position="1"/>
    </location>
</feature>
<dbReference type="EMBL" id="QGMH01000155">
    <property type="protein sequence ID" value="TVY23930.1"/>
    <property type="molecule type" value="Genomic_DNA"/>
</dbReference>
<dbReference type="PANTHER" id="PTHR28004:SF2">
    <property type="entry name" value="D-SERINE DEHYDRATASE"/>
    <property type="match status" value="1"/>
</dbReference>